<feature type="transmembrane region" description="Helical" evidence="5">
    <location>
        <begin position="242"/>
        <end position="262"/>
    </location>
</feature>
<gene>
    <name evidence="7" type="ORF">CDOO_11925</name>
</gene>
<proteinExistence type="predicted"/>
<feature type="transmembrane region" description="Helical" evidence="5">
    <location>
        <begin position="360"/>
        <end position="381"/>
    </location>
</feature>
<dbReference type="AlphaFoldDB" id="A0A097IIC7"/>
<comment type="subcellular location">
    <subcellularLocation>
        <location evidence="1">Cell membrane</location>
        <topology evidence="1">Multi-pass membrane protein</topology>
    </subcellularLocation>
</comment>
<dbReference type="Gene3D" id="1.20.1250.20">
    <property type="entry name" value="MFS general substrate transporter like domains"/>
    <property type="match status" value="2"/>
</dbReference>
<dbReference type="InterPro" id="IPR051788">
    <property type="entry name" value="MFS_Transporter"/>
</dbReference>
<reference evidence="7 8" key="1">
    <citation type="submission" date="2013-09" db="EMBL/GenBank/DDBJ databases">
        <title>Complete genome sequence of Corynebacterium doosanense CAU 212(T) (=DSM 45436(T)), isolated from activated sludge.</title>
        <authorList>
            <person name="Schaffert L."/>
            <person name="Albersmeier A."/>
            <person name="Kalinowski J."/>
            <person name="Ruckert C."/>
        </authorList>
    </citation>
    <scope>NUCLEOTIDE SEQUENCE [LARGE SCALE GENOMIC DNA]</scope>
    <source>
        <strain evidence="7 8">CAU 212</strain>
    </source>
</reference>
<evidence type="ECO:0000256" key="4">
    <source>
        <dbReference type="ARBA" id="ARBA00023136"/>
    </source>
</evidence>
<keyword evidence="8" id="KW-1185">Reference proteome</keyword>
<dbReference type="SUPFAM" id="SSF103473">
    <property type="entry name" value="MFS general substrate transporter"/>
    <property type="match status" value="1"/>
</dbReference>
<dbReference type="EMBL" id="CP006764">
    <property type="protein sequence ID" value="AIT61887.1"/>
    <property type="molecule type" value="Genomic_DNA"/>
</dbReference>
<evidence type="ECO:0000256" key="2">
    <source>
        <dbReference type="ARBA" id="ARBA00022692"/>
    </source>
</evidence>
<feature type="transmembrane region" description="Helical" evidence="5">
    <location>
        <begin position="40"/>
        <end position="64"/>
    </location>
</feature>
<evidence type="ECO:0000313" key="7">
    <source>
        <dbReference type="EMBL" id="AIT61887.1"/>
    </source>
</evidence>
<dbReference type="Pfam" id="PF07690">
    <property type="entry name" value="MFS_1"/>
    <property type="match status" value="1"/>
</dbReference>
<dbReference type="InterPro" id="IPR011701">
    <property type="entry name" value="MFS"/>
</dbReference>
<feature type="transmembrane region" description="Helical" evidence="5">
    <location>
        <begin position="333"/>
        <end position="354"/>
    </location>
</feature>
<accession>A0A097IIC7</accession>
<feature type="transmembrane region" description="Helical" evidence="5">
    <location>
        <begin position="160"/>
        <end position="180"/>
    </location>
</feature>
<feature type="transmembrane region" description="Helical" evidence="5">
    <location>
        <begin position="297"/>
        <end position="321"/>
    </location>
</feature>
<keyword evidence="4 5" id="KW-0472">Membrane</keyword>
<feature type="domain" description="Major facilitator superfamily (MFS) profile" evidence="6">
    <location>
        <begin position="1"/>
        <end position="385"/>
    </location>
</feature>
<dbReference type="KEGG" id="cdo:CDOO_11925"/>
<dbReference type="PANTHER" id="PTHR23514">
    <property type="entry name" value="BYPASS OF STOP CODON PROTEIN 6"/>
    <property type="match status" value="1"/>
</dbReference>
<dbReference type="Proteomes" id="UP000029914">
    <property type="component" value="Chromosome"/>
</dbReference>
<feature type="transmembrane region" description="Helical" evidence="5">
    <location>
        <begin position="133"/>
        <end position="154"/>
    </location>
</feature>
<evidence type="ECO:0000259" key="6">
    <source>
        <dbReference type="PROSITE" id="PS50850"/>
    </source>
</evidence>
<dbReference type="PROSITE" id="PS50850">
    <property type="entry name" value="MFS"/>
    <property type="match status" value="1"/>
</dbReference>
<evidence type="ECO:0000313" key="8">
    <source>
        <dbReference type="Proteomes" id="UP000029914"/>
    </source>
</evidence>
<feature type="transmembrane region" description="Helical" evidence="5">
    <location>
        <begin position="274"/>
        <end position="291"/>
    </location>
</feature>
<dbReference type="eggNOG" id="COG0738">
    <property type="taxonomic scope" value="Bacteria"/>
</dbReference>
<dbReference type="PANTHER" id="PTHR23514:SF13">
    <property type="entry name" value="INNER MEMBRANE PROTEIN YBJJ"/>
    <property type="match status" value="1"/>
</dbReference>
<sequence length="385" mass="38967">MELRRARAGVATLFFTNGAVFANLAPRYPEVKADLAMGDAVYGLSVAAFPAGALAAGLLAAMLVRRFNSRVVAVVGTAFAAFALLAAGIAPTAVAFALALFAAGAADALTDVGQNAHGLRVERRYGRSIINSFHAVWSLGAVVGGLMAAAAIALDASRAVHMSVSTLLVLILAFGAYRYCLPGPDTAPVEAASAPVTTNHVNARVVLLIGALSLVGIGAAMIEDVANSWAALYLRTEADASATVAAFGFIALIGGQFIGRLLGDGLIDRLGQGAVARIGGALIIAGFGVALSVPVTWVMLAGFVATGFGMATLIPGVMATADKIEGLRPSTGLTVVSWLMRIGGLVASPLIGLLSEVEGLRAALFVVPVVGVVVLLFSGAMKGKA</sequence>
<keyword evidence="3 5" id="KW-1133">Transmembrane helix</keyword>
<dbReference type="CDD" id="cd17393">
    <property type="entry name" value="MFS_MosC_like"/>
    <property type="match status" value="1"/>
</dbReference>
<dbReference type="InterPro" id="IPR020846">
    <property type="entry name" value="MFS_dom"/>
</dbReference>
<evidence type="ECO:0000256" key="3">
    <source>
        <dbReference type="ARBA" id="ARBA00022989"/>
    </source>
</evidence>
<dbReference type="GO" id="GO:0005886">
    <property type="term" value="C:plasma membrane"/>
    <property type="evidence" value="ECO:0007669"/>
    <property type="project" value="UniProtKB-SubCell"/>
</dbReference>
<dbReference type="STRING" id="558173.CDOO_11925"/>
<feature type="transmembrane region" description="Helical" evidence="5">
    <location>
        <begin position="201"/>
        <end position="222"/>
    </location>
</feature>
<evidence type="ECO:0000256" key="5">
    <source>
        <dbReference type="SAM" id="Phobius"/>
    </source>
</evidence>
<protein>
    <submittedName>
        <fullName evidence="7">Fucose permease</fullName>
    </submittedName>
</protein>
<dbReference type="InterPro" id="IPR036259">
    <property type="entry name" value="MFS_trans_sf"/>
</dbReference>
<dbReference type="GO" id="GO:0022857">
    <property type="term" value="F:transmembrane transporter activity"/>
    <property type="evidence" value="ECO:0007669"/>
    <property type="project" value="InterPro"/>
</dbReference>
<evidence type="ECO:0000256" key="1">
    <source>
        <dbReference type="ARBA" id="ARBA00004651"/>
    </source>
</evidence>
<organism evidence="7 8">
    <name type="scientific">Corynebacterium doosanense CAU 212 = DSM 45436</name>
    <dbReference type="NCBI Taxonomy" id="558173"/>
    <lineage>
        <taxon>Bacteria</taxon>
        <taxon>Bacillati</taxon>
        <taxon>Actinomycetota</taxon>
        <taxon>Actinomycetes</taxon>
        <taxon>Mycobacteriales</taxon>
        <taxon>Corynebacteriaceae</taxon>
        <taxon>Corynebacterium</taxon>
    </lineage>
</organism>
<name>A0A097IIC7_9CORY</name>
<keyword evidence="2 5" id="KW-0812">Transmembrane</keyword>
<dbReference type="HOGENOM" id="CLU_035309_2_0_11"/>